<dbReference type="AlphaFoldDB" id="A0AAV5TM29"/>
<dbReference type="Proteomes" id="UP001432027">
    <property type="component" value="Unassembled WGS sequence"/>
</dbReference>
<feature type="compositionally biased region" description="Polar residues" evidence="1">
    <location>
        <begin position="106"/>
        <end position="115"/>
    </location>
</feature>
<protein>
    <submittedName>
        <fullName evidence="2">Uncharacterized protein</fullName>
    </submittedName>
</protein>
<evidence type="ECO:0000313" key="2">
    <source>
        <dbReference type="EMBL" id="GMS95222.1"/>
    </source>
</evidence>
<keyword evidence="3" id="KW-1185">Reference proteome</keyword>
<organism evidence="2 3">
    <name type="scientific">Pristionchus entomophagus</name>
    <dbReference type="NCBI Taxonomy" id="358040"/>
    <lineage>
        <taxon>Eukaryota</taxon>
        <taxon>Metazoa</taxon>
        <taxon>Ecdysozoa</taxon>
        <taxon>Nematoda</taxon>
        <taxon>Chromadorea</taxon>
        <taxon>Rhabditida</taxon>
        <taxon>Rhabditina</taxon>
        <taxon>Diplogasteromorpha</taxon>
        <taxon>Diplogasteroidea</taxon>
        <taxon>Neodiplogasteridae</taxon>
        <taxon>Pristionchus</taxon>
    </lineage>
</organism>
<feature type="compositionally biased region" description="Acidic residues" evidence="1">
    <location>
        <begin position="59"/>
        <end position="80"/>
    </location>
</feature>
<feature type="compositionally biased region" description="Acidic residues" evidence="1">
    <location>
        <begin position="261"/>
        <end position="277"/>
    </location>
</feature>
<evidence type="ECO:0000313" key="3">
    <source>
        <dbReference type="Proteomes" id="UP001432027"/>
    </source>
</evidence>
<reference evidence="2" key="1">
    <citation type="submission" date="2023-10" db="EMBL/GenBank/DDBJ databases">
        <title>Genome assembly of Pristionchus species.</title>
        <authorList>
            <person name="Yoshida K."/>
            <person name="Sommer R.J."/>
        </authorList>
    </citation>
    <scope>NUCLEOTIDE SEQUENCE</scope>
    <source>
        <strain evidence="2">RS0144</strain>
    </source>
</reference>
<feature type="compositionally biased region" description="Basic and acidic residues" evidence="1">
    <location>
        <begin position="174"/>
        <end position="185"/>
    </location>
</feature>
<feature type="compositionally biased region" description="Basic residues" evidence="1">
    <location>
        <begin position="208"/>
        <end position="218"/>
    </location>
</feature>
<feature type="region of interest" description="Disordered" evidence="1">
    <location>
        <begin position="1"/>
        <end position="278"/>
    </location>
</feature>
<sequence>MELQSRTPLNGVHSISTPLHSSPWLIPSSPIRGMSPDGIMGGISPVKSESSQPPILEKEDTEEERLETVDREEDDEEMKEENDKMKGWKRDISGKKKTRESRGISLGSSSNQSDEQAIPKPCTSSRKRKIVKDSDDDDDNKKDIPMPKRKRGRPPKSITTSGNNILGIIRQLRKKTEEEWNREMEITSENRPTREKKPIKLYDPTPRTPKKRSRSKRRTYSESQSISLVYDEQTKEESDLVEINSSEGEVDMAGGEREEREDPDYEMENENGEEMEVEEQRGMRYDMDGMEWNGMDDGEEGMERIGPCEIQGRRMRKKTSIWNGIPLQLPALISVDSVVLVVERREGDGAIDGLIEDEMRIEEREEGMEEDGERMKFSSVLDEHSYARRRDETLNEEIIDVVTVDDEMEMEKKKEKVDEVNKNEKKENEWIVMGNGFNIDDDVEEIHEIIEGSYYDNTANKITPSRLPIEILKENTEIMDAINEIVNRVSEGDGEMSKERGEDNNAIQGNQMLVRDIDGMNEEESRMEVFEDVMSI</sequence>
<feature type="compositionally biased region" description="Basic and acidic residues" evidence="1">
    <location>
        <begin position="81"/>
        <end position="94"/>
    </location>
</feature>
<name>A0AAV5TM29_9BILA</name>
<evidence type="ECO:0000256" key="1">
    <source>
        <dbReference type="SAM" id="MobiDB-lite"/>
    </source>
</evidence>
<accession>A0AAV5TM29</accession>
<proteinExistence type="predicted"/>
<gene>
    <name evidence="2" type="ORF">PENTCL1PPCAC_17397</name>
</gene>
<feature type="compositionally biased region" description="Polar residues" evidence="1">
    <location>
        <begin position="1"/>
        <end position="20"/>
    </location>
</feature>
<comment type="caution">
    <text evidence="2">The sequence shown here is derived from an EMBL/GenBank/DDBJ whole genome shotgun (WGS) entry which is preliminary data.</text>
</comment>
<dbReference type="EMBL" id="BTSX01000004">
    <property type="protein sequence ID" value="GMS95222.1"/>
    <property type="molecule type" value="Genomic_DNA"/>
</dbReference>
<feature type="compositionally biased region" description="Basic and acidic residues" evidence="1">
    <location>
        <begin position="191"/>
        <end position="200"/>
    </location>
</feature>